<reference evidence="4 5" key="1">
    <citation type="submission" date="2024-01" db="EMBL/GenBank/DDBJ databases">
        <title>The genome of the rayed Mediterranean limpet Patella caerulea (Linnaeus, 1758).</title>
        <authorList>
            <person name="Anh-Thu Weber A."/>
            <person name="Halstead-Nussloch G."/>
        </authorList>
    </citation>
    <scope>NUCLEOTIDE SEQUENCE [LARGE SCALE GENOMIC DNA]</scope>
    <source>
        <strain evidence="4">AATW-2023a</strain>
        <tissue evidence="4">Whole specimen</tissue>
    </source>
</reference>
<accession>A0AAN8QEX3</accession>
<dbReference type="GO" id="GO:0005737">
    <property type="term" value="C:cytoplasm"/>
    <property type="evidence" value="ECO:0007669"/>
    <property type="project" value="TreeGrafter"/>
</dbReference>
<sequence length="137" mass="16152">MYQYYFKCSCKACIENWPLYFNIPSEVPFFYCEKCSGPLVVPEDGKTQRTMCEKCRYVQDMTPKIDVFMRSDEIFTKKLKEIVKGEVTSDALDVLTNHLRTLDRLIVRPFADYNDCQEAIKQCLNLQANCKKRDIYN</sequence>
<evidence type="ECO:0000313" key="4">
    <source>
        <dbReference type="EMBL" id="KAK6191541.1"/>
    </source>
</evidence>
<evidence type="ECO:0000256" key="3">
    <source>
        <dbReference type="ARBA" id="ARBA00022691"/>
    </source>
</evidence>
<dbReference type="PANTHER" id="PTHR46165">
    <property type="entry name" value="SET AND MYND DOMAIN-CONTAINING PROTEIN 4"/>
    <property type="match status" value="1"/>
</dbReference>
<comment type="caution">
    <text evidence="4">The sequence shown here is derived from an EMBL/GenBank/DDBJ whole genome shotgun (WGS) entry which is preliminary data.</text>
</comment>
<dbReference type="PANTHER" id="PTHR46165:SF7">
    <property type="entry name" value="SET AND MYND DOMAIN-CONTAINING PROTEIN 4"/>
    <property type="match status" value="1"/>
</dbReference>
<dbReference type="InterPro" id="IPR052097">
    <property type="entry name" value="SET-MYND_domain_protein"/>
</dbReference>
<dbReference type="EMBL" id="JAZGQO010000002">
    <property type="protein sequence ID" value="KAK6191541.1"/>
    <property type="molecule type" value="Genomic_DNA"/>
</dbReference>
<keyword evidence="5" id="KW-1185">Reference proteome</keyword>
<evidence type="ECO:0000256" key="1">
    <source>
        <dbReference type="ARBA" id="ARBA00022603"/>
    </source>
</evidence>
<proteinExistence type="predicted"/>
<dbReference type="GO" id="GO:0008168">
    <property type="term" value="F:methyltransferase activity"/>
    <property type="evidence" value="ECO:0007669"/>
    <property type="project" value="UniProtKB-KW"/>
</dbReference>
<protein>
    <submittedName>
        <fullName evidence="4">Uncharacterized protein</fullName>
    </submittedName>
</protein>
<evidence type="ECO:0000256" key="2">
    <source>
        <dbReference type="ARBA" id="ARBA00022679"/>
    </source>
</evidence>
<dbReference type="GO" id="GO:0042826">
    <property type="term" value="F:histone deacetylase binding"/>
    <property type="evidence" value="ECO:0007669"/>
    <property type="project" value="TreeGrafter"/>
</dbReference>
<organism evidence="4 5">
    <name type="scientific">Patella caerulea</name>
    <name type="common">Rayed Mediterranean limpet</name>
    <dbReference type="NCBI Taxonomy" id="87958"/>
    <lineage>
        <taxon>Eukaryota</taxon>
        <taxon>Metazoa</taxon>
        <taxon>Spiralia</taxon>
        <taxon>Lophotrochozoa</taxon>
        <taxon>Mollusca</taxon>
        <taxon>Gastropoda</taxon>
        <taxon>Patellogastropoda</taxon>
        <taxon>Patelloidea</taxon>
        <taxon>Patellidae</taxon>
        <taxon>Patella</taxon>
    </lineage>
</organism>
<keyword evidence="3" id="KW-0949">S-adenosyl-L-methionine</keyword>
<dbReference type="GO" id="GO:0005634">
    <property type="term" value="C:nucleus"/>
    <property type="evidence" value="ECO:0007669"/>
    <property type="project" value="TreeGrafter"/>
</dbReference>
<evidence type="ECO:0000313" key="5">
    <source>
        <dbReference type="Proteomes" id="UP001347796"/>
    </source>
</evidence>
<dbReference type="AlphaFoldDB" id="A0AAN8QEX3"/>
<keyword evidence="1" id="KW-0489">Methyltransferase</keyword>
<dbReference type="GO" id="GO:0032259">
    <property type="term" value="P:methylation"/>
    <property type="evidence" value="ECO:0007669"/>
    <property type="project" value="UniProtKB-KW"/>
</dbReference>
<name>A0AAN8QEX3_PATCE</name>
<gene>
    <name evidence="4" type="ORF">SNE40_003204</name>
</gene>
<keyword evidence="2" id="KW-0808">Transferase</keyword>
<dbReference type="Proteomes" id="UP001347796">
    <property type="component" value="Unassembled WGS sequence"/>
</dbReference>